<gene>
    <name evidence="2" type="ORF">HNQ57_000514</name>
</gene>
<feature type="domain" description="AB hydrolase-1" evidence="1">
    <location>
        <begin position="24"/>
        <end position="275"/>
    </location>
</feature>
<dbReference type="RefSeq" id="WP_184461044.1">
    <property type="nucleotide sequence ID" value="NZ_JACHHW010000001.1"/>
</dbReference>
<dbReference type="GO" id="GO:0046503">
    <property type="term" value="P:glycerolipid catabolic process"/>
    <property type="evidence" value="ECO:0007669"/>
    <property type="project" value="TreeGrafter"/>
</dbReference>
<name>A0A840QZU7_9GAMM</name>
<evidence type="ECO:0000259" key="1">
    <source>
        <dbReference type="Pfam" id="PF00561"/>
    </source>
</evidence>
<protein>
    <submittedName>
        <fullName evidence="2">Pimeloyl-ACP methyl ester carboxylesterase</fullName>
    </submittedName>
</protein>
<dbReference type="InterPro" id="IPR050471">
    <property type="entry name" value="AB_hydrolase"/>
</dbReference>
<dbReference type="Gene3D" id="3.40.50.1820">
    <property type="entry name" value="alpha/beta hydrolase"/>
    <property type="match status" value="1"/>
</dbReference>
<keyword evidence="3" id="KW-1185">Reference proteome</keyword>
<comment type="caution">
    <text evidence="2">The sequence shown here is derived from an EMBL/GenBank/DDBJ whole genome shotgun (WGS) entry which is preliminary data.</text>
</comment>
<organism evidence="2 3">
    <name type="scientific">Zhongshania antarctica</name>
    <dbReference type="NCBI Taxonomy" id="641702"/>
    <lineage>
        <taxon>Bacteria</taxon>
        <taxon>Pseudomonadati</taxon>
        <taxon>Pseudomonadota</taxon>
        <taxon>Gammaproteobacteria</taxon>
        <taxon>Cellvibrionales</taxon>
        <taxon>Spongiibacteraceae</taxon>
        <taxon>Zhongshania</taxon>
    </lineage>
</organism>
<dbReference type="GO" id="GO:0004806">
    <property type="term" value="F:triacylglycerol lipase activity"/>
    <property type="evidence" value="ECO:0007669"/>
    <property type="project" value="TreeGrafter"/>
</dbReference>
<dbReference type="PANTHER" id="PTHR43433:SF5">
    <property type="entry name" value="AB HYDROLASE-1 DOMAIN-CONTAINING PROTEIN"/>
    <property type="match status" value="1"/>
</dbReference>
<sequence>MTEKLAQTARLHLAYEEFGNTDAPVVMLIMGLGMQMHAWPDEFCAAIAAKGFRVIRFDNRDIGLSQKFDGARAPRPWKLFLRSRLGLRLKVPYQLHDMAEDIISLMDYLHIASAHIVGASMGGMIAQLVAASFPDRTKSLTSIMSSSGAQSLPQPPAKVLLQLTRKSATGEQAYLMNAKRTWRMISSPAYPVDDAALEERLLSAYRRSYYPQGLGRQMAAIIASGDRSAILKTIRVPTLVIHGEDDALVPVQAGIDTAQKILGARLELIPGMGHDLPSALFPRFVNEITGHAAATTAI</sequence>
<dbReference type="PANTHER" id="PTHR43433">
    <property type="entry name" value="HYDROLASE, ALPHA/BETA FOLD FAMILY PROTEIN"/>
    <property type="match status" value="1"/>
</dbReference>
<dbReference type="Proteomes" id="UP000536640">
    <property type="component" value="Unassembled WGS sequence"/>
</dbReference>
<dbReference type="InterPro" id="IPR029058">
    <property type="entry name" value="AB_hydrolase_fold"/>
</dbReference>
<evidence type="ECO:0000313" key="3">
    <source>
        <dbReference type="Proteomes" id="UP000536640"/>
    </source>
</evidence>
<proteinExistence type="predicted"/>
<dbReference type="SUPFAM" id="SSF53474">
    <property type="entry name" value="alpha/beta-Hydrolases"/>
    <property type="match status" value="1"/>
</dbReference>
<accession>A0A840QZU7</accession>
<dbReference type="AlphaFoldDB" id="A0A840QZU7"/>
<dbReference type="InterPro" id="IPR000073">
    <property type="entry name" value="AB_hydrolase_1"/>
</dbReference>
<dbReference type="Pfam" id="PF00561">
    <property type="entry name" value="Abhydrolase_1"/>
    <property type="match status" value="1"/>
</dbReference>
<dbReference type="EMBL" id="JACHHW010000001">
    <property type="protein sequence ID" value="MBB5186255.1"/>
    <property type="molecule type" value="Genomic_DNA"/>
</dbReference>
<reference evidence="2 3" key="1">
    <citation type="submission" date="2020-08" db="EMBL/GenBank/DDBJ databases">
        <title>Genomic Encyclopedia of Type Strains, Phase IV (KMG-IV): sequencing the most valuable type-strain genomes for metagenomic binning, comparative biology and taxonomic classification.</title>
        <authorList>
            <person name="Goeker M."/>
        </authorList>
    </citation>
    <scope>NUCLEOTIDE SEQUENCE [LARGE SCALE GENOMIC DNA]</scope>
    <source>
        <strain evidence="2 3">DSM 25701</strain>
    </source>
</reference>
<evidence type="ECO:0000313" key="2">
    <source>
        <dbReference type="EMBL" id="MBB5186255.1"/>
    </source>
</evidence>